<feature type="domain" description="6-hydroxymethylpterin diphosphokinase MptE-like" evidence="1">
    <location>
        <begin position="289"/>
        <end position="467"/>
    </location>
</feature>
<evidence type="ECO:0000313" key="3">
    <source>
        <dbReference type="EMBL" id="MCZ2721211.1"/>
    </source>
</evidence>
<sequence length="706" mass="80234">MSKNDLHKTQESLNEIEETLHSISQKKQNEDVFVEKANRVFDNNIRAFRKYFPEIADKFISHETDSKFNLFLNPNGTANFVDYDTGVPIYSDDPHAQSQEQIENMLKHPIMGKVDQSKLELIKNETNFIHIDLMAGIGSIYNEAQRDLDEAKSIAEYVPSAIIFGVGLGYYLESFFNSFNAAYISIFEPNEDYFFASLFTFDWADFLKKVDESGSYLYFSIGVPEQEMYEALYSRSNDIGAFSVASALFFQHYPSEAVNKLIAEFKGNFHQFFMGWGFFDDALLSIAHTVNNTQKNINLLKPTEKIADTYSHYPIFIVANGPSLDNDIENIKKLKEKVIIVACNSATTALLKQGITPDFHVALERTKATEDFLKAFIPEPTRKKINLLVLNVMYPNVLDLFSWCGVALKGSEAGTSLFHISEFLKNNSITGTIGYSNPLVGNTALSFFGSMGFKNIYLFGADNGYKDPNHHHSKGSYYYSGEGETIHAPLKMGGELVVPGNFGGSIITDHFMHTGKVQMERFLESKLDAGISCFNCSDGSAIKGSMPLRSDDILLEEFSFSKNTVIDHIKHQPFSKLDKTVALTDYLDFDEFEQLCNTMVDILNEPIFNRTEALKQLLKSLRYLFSFKKHPRYTHLYLLLEGESLYVTSVLISLLYNFGDETNIIPYYNKAKNLWTDFVADAPQQYRDRWDELSDYSFDYSKPSVS</sequence>
<reference evidence="3" key="1">
    <citation type="submission" date="2022-12" db="EMBL/GenBank/DDBJ databases">
        <title>Marinomonas 15G1-11 sp. nov, isolated from marine algae.</title>
        <authorList>
            <person name="Butt M."/>
            <person name="Choi D.G."/>
            <person name="Kim J.M."/>
            <person name="Lee J.K."/>
            <person name="Baek J.H."/>
            <person name="Jeon C.O."/>
        </authorList>
    </citation>
    <scope>NUCLEOTIDE SEQUENCE</scope>
    <source>
        <strain evidence="3">15G1-11</strain>
    </source>
</reference>
<comment type="caution">
    <text evidence="3">The sequence shown here is derived from an EMBL/GenBank/DDBJ whole genome shotgun (WGS) entry which is preliminary data.</text>
</comment>
<dbReference type="PANTHER" id="PTHR41786">
    <property type="entry name" value="MOTILITY ACCESSORY FACTOR MAF"/>
    <property type="match status" value="1"/>
</dbReference>
<keyword evidence="4" id="KW-1185">Reference proteome</keyword>
<name>A0ABT4JSN6_9GAMM</name>
<dbReference type="Pfam" id="PF20157">
    <property type="entry name" value="Maf_flag10_N"/>
    <property type="match status" value="1"/>
</dbReference>
<gene>
    <name evidence="3" type="ORF">O1D97_05990</name>
</gene>
<dbReference type="PANTHER" id="PTHR41786:SF1">
    <property type="entry name" value="6-HYDROXYMETHYLPTERIN DIPHOSPHOKINASE MPTE-LIKE DOMAIN-CONTAINING PROTEIN"/>
    <property type="match status" value="1"/>
</dbReference>
<organism evidence="3 4">
    <name type="scientific">Marinomonas phaeophyticola</name>
    <dbReference type="NCBI Taxonomy" id="3004091"/>
    <lineage>
        <taxon>Bacteria</taxon>
        <taxon>Pseudomonadati</taxon>
        <taxon>Pseudomonadota</taxon>
        <taxon>Gammaproteobacteria</taxon>
        <taxon>Oceanospirillales</taxon>
        <taxon>Oceanospirillaceae</taxon>
        <taxon>Marinomonas</taxon>
    </lineage>
</organism>
<dbReference type="EMBL" id="JAPUBN010000011">
    <property type="protein sequence ID" value="MCZ2721211.1"/>
    <property type="molecule type" value="Genomic_DNA"/>
</dbReference>
<dbReference type="PROSITE" id="PS00923">
    <property type="entry name" value="ASP_GLU_RACEMASE_1"/>
    <property type="match status" value="1"/>
</dbReference>
<evidence type="ECO:0000313" key="4">
    <source>
        <dbReference type="Proteomes" id="UP001149719"/>
    </source>
</evidence>
<evidence type="ECO:0000259" key="1">
    <source>
        <dbReference type="Pfam" id="PF01973"/>
    </source>
</evidence>
<proteinExistence type="predicted"/>
<dbReference type="Gene3D" id="3.90.1480.10">
    <property type="entry name" value="Alpha-2,3-sialyltransferase"/>
    <property type="match status" value="1"/>
</dbReference>
<feature type="domain" description="Glycosyltransferase Maf N-terminal" evidence="2">
    <location>
        <begin position="41"/>
        <end position="273"/>
    </location>
</feature>
<dbReference type="Pfam" id="PF01973">
    <property type="entry name" value="MptE-like"/>
    <property type="match status" value="1"/>
</dbReference>
<accession>A0ABT4JSN6</accession>
<protein>
    <submittedName>
        <fullName evidence="3">DUF115 domain-containing protein</fullName>
    </submittedName>
</protein>
<dbReference type="InterPro" id="IPR002826">
    <property type="entry name" value="MptE-like"/>
</dbReference>
<dbReference type="Proteomes" id="UP001149719">
    <property type="component" value="Unassembled WGS sequence"/>
</dbReference>
<evidence type="ECO:0000259" key="2">
    <source>
        <dbReference type="Pfam" id="PF20157"/>
    </source>
</evidence>
<dbReference type="InterPro" id="IPR018187">
    <property type="entry name" value="Asp/Glu_racemase_AS_1"/>
</dbReference>
<dbReference type="InterPro" id="IPR045376">
    <property type="entry name" value="Maf_N"/>
</dbReference>
<dbReference type="RefSeq" id="WP_269123786.1">
    <property type="nucleotide sequence ID" value="NZ_JAPUBN010000011.1"/>
</dbReference>